<gene>
    <name evidence="2" type="ORF">ACFO5I_04575</name>
</gene>
<dbReference type="Pfam" id="PF06486">
    <property type="entry name" value="DUF1093"/>
    <property type="match status" value="1"/>
</dbReference>
<evidence type="ECO:0000313" key="2">
    <source>
        <dbReference type="EMBL" id="MFC4719001.1"/>
    </source>
</evidence>
<sequence length="125" mass="13922">MKKIFSLIGIVIILFLGGITYKYYNDTYVGKTAYALVPATVPNKELTKDSSGKIISNYYSYNYTLEFVDEKGEVAVQSYELSSQDPTPLTPNTYVTAEISKKRIVEGPNPVDVSQIPENVLAKLK</sequence>
<keyword evidence="1" id="KW-0812">Transmembrane</keyword>
<comment type="caution">
    <text evidence="2">The sequence shown here is derived from an EMBL/GenBank/DDBJ whole genome shotgun (WGS) entry which is preliminary data.</text>
</comment>
<dbReference type="RefSeq" id="WP_204653397.1">
    <property type="nucleotide sequence ID" value="NZ_JAFBFD010000009.1"/>
</dbReference>
<dbReference type="Proteomes" id="UP001595969">
    <property type="component" value="Unassembled WGS sequence"/>
</dbReference>
<keyword evidence="3" id="KW-1185">Reference proteome</keyword>
<evidence type="ECO:0000313" key="3">
    <source>
        <dbReference type="Proteomes" id="UP001595969"/>
    </source>
</evidence>
<organism evidence="2 3">
    <name type="scientific">Enterococcus lemanii</name>
    <dbReference type="NCBI Taxonomy" id="1159752"/>
    <lineage>
        <taxon>Bacteria</taxon>
        <taxon>Bacillati</taxon>
        <taxon>Bacillota</taxon>
        <taxon>Bacilli</taxon>
        <taxon>Lactobacillales</taxon>
        <taxon>Enterococcaceae</taxon>
        <taxon>Enterococcus</taxon>
    </lineage>
</organism>
<dbReference type="Gene3D" id="2.40.50.480">
    <property type="match status" value="1"/>
</dbReference>
<keyword evidence="1" id="KW-0472">Membrane</keyword>
<proteinExistence type="predicted"/>
<reference evidence="3" key="1">
    <citation type="journal article" date="2019" name="Int. J. Syst. Evol. Microbiol.">
        <title>The Global Catalogue of Microorganisms (GCM) 10K type strain sequencing project: providing services to taxonomists for standard genome sequencing and annotation.</title>
        <authorList>
            <consortium name="The Broad Institute Genomics Platform"/>
            <consortium name="The Broad Institute Genome Sequencing Center for Infectious Disease"/>
            <person name="Wu L."/>
            <person name="Ma J."/>
        </authorList>
    </citation>
    <scope>NUCLEOTIDE SEQUENCE [LARGE SCALE GENOMIC DNA]</scope>
    <source>
        <strain evidence="3">CGMCC 1.19032</strain>
    </source>
</reference>
<evidence type="ECO:0000256" key="1">
    <source>
        <dbReference type="SAM" id="Phobius"/>
    </source>
</evidence>
<protein>
    <submittedName>
        <fullName evidence="2">DUF1093 domain-containing protein</fullName>
    </submittedName>
</protein>
<dbReference type="SUPFAM" id="SSF159121">
    <property type="entry name" value="BC4932-like"/>
    <property type="match status" value="1"/>
</dbReference>
<dbReference type="InterPro" id="IPR006542">
    <property type="entry name" value="DUF1093"/>
</dbReference>
<dbReference type="EMBL" id="JBHSGS010000026">
    <property type="protein sequence ID" value="MFC4719001.1"/>
    <property type="molecule type" value="Genomic_DNA"/>
</dbReference>
<keyword evidence="1" id="KW-1133">Transmembrane helix</keyword>
<feature type="transmembrane region" description="Helical" evidence="1">
    <location>
        <begin position="7"/>
        <end position="24"/>
    </location>
</feature>
<accession>A0ABV9MSM2</accession>
<name>A0ABV9MSM2_9ENTE</name>
<dbReference type="InterPro" id="IPR036166">
    <property type="entry name" value="YxeA-like_sf"/>
</dbReference>